<keyword evidence="2" id="KW-0812">Transmembrane</keyword>
<dbReference type="EMBL" id="FUXP01000007">
    <property type="protein sequence ID" value="SKA12631.1"/>
    <property type="molecule type" value="Genomic_DNA"/>
</dbReference>
<feature type="transmembrane region" description="Helical" evidence="2">
    <location>
        <begin position="12"/>
        <end position="34"/>
    </location>
</feature>
<accession>A0A1T4RAH1</accession>
<dbReference type="AlphaFoldDB" id="A0A1T4RAH1"/>
<evidence type="ECO:0000313" key="4">
    <source>
        <dbReference type="Proteomes" id="UP000190061"/>
    </source>
</evidence>
<gene>
    <name evidence="3" type="ORF">SAMN02745674_02062</name>
</gene>
<keyword evidence="2" id="KW-1133">Transmembrane helix</keyword>
<keyword evidence="4" id="KW-1185">Reference proteome</keyword>
<evidence type="ECO:0000256" key="1">
    <source>
        <dbReference type="SAM" id="MobiDB-lite"/>
    </source>
</evidence>
<evidence type="ECO:0000313" key="3">
    <source>
        <dbReference type="EMBL" id="SKA12631.1"/>
    </source>
</evidence>
<dbReference type="OrthoDB" id="6181469at2"/>
<dbReference type="STRING" id="1122188.SAMN02745674_02062"/>
<protein>
    <submittedName>
        <fullName evidence="3">Uncharacterized protein</fullName>
    </submittedName>
</protein>
<feature type="region of interest" description="Disordered" evidence="1">
    <location>
        <begin position="182"/>
        <end position="210"/>
    </location>
</feature>
<keyword evidence="2" id="KW-0472">Membrane</keyword>
<dbReference type="RefSeq" id="WP_078758628.1">
    <property type="nucleotide sequence ID" value="NZ_FUXP01000007.1"/>
</dbReference>
<proteinExistence type="predicted"/>
<reference evidence="3 4" key="1">
    <citation type="submission" date="2017-02" db="EMBL/GenBank/DDBJ databases">
        <authorList>
            <person name="Peterson S.W."/>
        </authorList>
    </citation>
    <scope>NUCLEOTIDE SEQUENCE [LARGE SCALE GENOMIC DNA]</scope>
    <source>
        <strain evidence="3 4">DSM 21749</strain>
    </source>
</reference>
<dbReference type="Proteomes" id="UP000190061">
    <property type="component" value="Unassembled WGS sequence"/>
</dbReference>
<organism evidence="3 4">
    <name type="scientific">Lysobacter spongiicola DSM 21749</name>
    <dbReference type="NCBI Taxonomy" id="1122188"/>
    <lineage>
        <taxon>Bacteria</taxon>
        <taxon>Pseudomonadati</taxon>
        <taxon>Pseudomonadota</taxon>
        <taxon>Gammaproteobacteria</taxon>
        <taxon>Lysobacterales</taxon>
        <taxon>Lysobacteraceae</taxon>
        <taxon>Novilysobacter</taxon>
    </lineage>
</organism>
<sequence>MQWILEHRESISLLVTVGTLVVWIVYLQVFLASYRRQRKPTILINLGQGRGLDAHCLVTNMSAEAIYIHALIARIEGPEGVLVCSITELDNETWSDPSEIRLWTRQGPLKAGHVRDMGSVQAIIDHAMESAPEGGRSLEPGAGRHSLELKVIAVHGSEDLLAGARRTFDIIQHERGPALRPRSYGATQIRSKRERRQMERSLADELPDVI</sequence>
<evidence type="ECO:0000256" key="2">
    <source>
        <dbReference type="SAM" id="Phobius"/>
    </source>
</evidence>
<name>A0A1T4RAH1_9GAMM</name>